<name>A0A5D3D9V2_CUCMM</name>
<reference evidence="2 3" key="1">
    <citation type="submission" date="2019-08" db="EMBL/GenBank/DDBJ databases">
        <title>Draft genome sequences of two oriental melons (Cucumis melo L. var makuwa).</title>
        <authorList>
            <person name="Kwon S.-Y."/>
        </authorList>
    </citation>
    <scope>NUCLEOTIDE SEQUENCE [LARGE SCALE GENOMIC DNA]</scope>
    <source>
        <strain evidence="3">cv. Chang Bougi</strain>
        <tissue evidence="2">Leaf</tissue>
    </source>
</reference>
<dbReference type="AlphaFoldDB" id="A0A5D3D9V2"/>
<accession>A0A5D3D9V2</accession>
<keyword evidence="2" id="KW-0808">Transferase</keyword>
<dbReference type="Proteomes" id="UP000321947">
    <property type="component" value="Unassembled WGS sequence"/>
</dbReference>
<keyword evidence="2" id="KW-0695">RNA-directed DNA polymerase</keyword>
<gene>
    <name evidence="2" type="ORF">E5676_scaffold228G00540</name>
</gene>
<proteinExistence type="predicted"/>
<feature type="region of interest" description="Disordered" evidence="1">
    <location>
        <begin position="118"/>
        <end position="194"/>
    </location>
</feature>
<evidence type="ECO:0000313" key="2">
    <source>
        <dbReference type="EMBL" id="TYK20357.1"/>
    </source>
</evidence>
<organism evidence="2 3">
    <name type="scientific">Cucumis melo var. makuwa</name>
    <name type="common">Oriental melon</name>
    <dbReference type="NCBI Taxonomy" id="1194695"/>
    <lineage>
        <taxon>Eukaryota</taxon>
        <taxon>Viridiplantae</taxon>
        <taxon>Streptophyta</taxon>
        <taxon>Embryophyta</taxon>
        <taxon>Tracheophyta</taxon>
        <taxon>Spermatophyta</taxon>
        <taxon>Magnoliopsida</taxon>
        <taxon>eudicotyledons</taxon>
        <taxon>Gunneridae</taxon>
        <taxon>Pentapetalae</taxon>
        <taxon>rosids</taxon>
        <taxon>fabids</taxon>
        <taxon>Cucurbitales</taxon>
        <taxon>Cucurbitaceae</taxon>
        <taxon>Benincaseae</taxon>
        <taxon>Cucumis</taxon>
    </lineage>
</organism>
<evidence type="ECO:0000256" key="1">
    <source>
        <dbReference type="SAM" id="MobiDB-lite"/>
    </source>
</evidence>
<dbReference type="GO" id="GO:0003964">
    <property type="term" value="F:RNA-directed DNA polymerase activity"/>
    <property type="evidence" value="ECO:0007669"/>
    <property type="project" value="UniProtKB-KW"/>
</dbReference>
<comment type="caution">
    <text evidence="2">The sequence shown here is derived from an EMBL/GenBank/DDBJ whole genome shotgun (WGS) entry which is preliminary data.</text>
</comment>
<protein>
    <submittedName>
        <fullName evidence="2">Reverse transcriptase</fullName>
    </submittedName>
</protein>
<feature type="compositionally biased region" description="Basic and acidic residues" evidence="1">
    <location>
        <begin position="166"/>
        <end position="194"/>
    </location>
</feature>
<evidence type="ECO:0000313" key="3">
    <source>
        <dbReference type="Proteomes" id="UP000321947"/>
    </source>
</evidence>
<feature type="compositionally biased region" description="Polar residues" evidence="1">
    <location>
        <begin position="140"/>
        <end position="150"/>
    </location>
</feature>
<sequence length="290" mass="33091">MSSYVHLQTPLDCHKESYPTCLFSEVPLRVFGCTAYVLNFDTNQNKFIPRAQARVFCWISPSSARHLQRECANEKSNCTLEFVETTPCTVSNSDPHLIALPTNQVPWKTYYRKNLRKKLESPTSKPAPVQDFEPSRDQGTENPTNPCTDNKMSDNDKSNVVVLENVEEKNNGDKTEDKEEISNNEVERGHTEKLHEYDPSLDIPIALRKGIRSLDPTIIPKNIHAALECPEWKNVVIEEMKALEKNKTWEICALPKGHKTAGCKRVFTLNYKANGTFDRHKARLVAKEFT</sequence>
<keyword evidence="2" id="KW-0548">Nucleotidyltransferase</keyword>
<dbReference type="EMBL" id="SSTD01006366">
    <property type="protein sequence ID" value="TYK20357.1"/>
    <property type="molecule type" value="Genomic_DNA"/>
</dbReference>